<name>W9Z4C6_9EURO</name>
<dbReference type="PANTHER" id="PTHR28054">
    <property type="entry name" value="RNA POLYMERASE I-SPECIFIC TRANSCRIPTION INITIATION FACTOR RRN10"/>
    <property type="match status" value="1"/>
</dbReference>
<feature type="region of interest" description="Disordered" evidence="1">
    <location>
        <begin position="1"/>
        <end position="30"/>
    </location>
</feature>
<accession>W9Z4C6</accession>
<dbReference type="OrthoDB" id="2565191at2759"/>
<protein>
    <submittedName>
        <fullName evidence="2">Uncharacterized protein</fullName>
    </submittedName>
</protein>
<dbReference type="GO" id="GO:0006360">
    <property type="term" value="P:transcription by RNA polymerase I"/>
    <property type="evidence" value="ECO:0007669"/>
    <property type="project" value="InterPro"/>
</dbReference>
<proteinExistence type="predicted"/>
<dbReference type="Proteomes" id="UP000019484">
    <property type="component" value="Unassembled WGS sequence"/>
</dbReference>
<dbReference type="RefSeq" id="XP_007720665.1">
    <property type="nucleotide sequence ID" value="XM_007722475.1"/>
</dbReference>
<evidence type="ECO:0000313" key="2">
    <source>
        <dbReference type="EMBL" id="EXJ96436.1"/>
    </source>
</evidence>
<dbReference type="STRING" id="1182541.W9Z4C6"/>
<organism evidence="2 3">
    <name type="scientific">Capronia coronata CBS 617.96</name>
    <dbReference type="NCBI Taxonomy" id="1182541"/>
    <lineage>
        <taxon>Eukaryota</taxon>
        <taxon>Fungi</taxon>
        <taxon>Dikarya</taxon>
        <taxon>Ascomycota</taxon>
        <taxon>Pezizomycotina</taxon>
        <taxon>Eurotiomycetes</taxon>
        <taxon>Chaetothyriomycetidae</taxon>
        <taxon>Chaetothyriales</taxon>
        <taxon>Herpotrichiellaceae</taxon>
        <taxon>Capronia</taxon>
    </lineage>
</organism>
<dbReference type="HOGENOM" id="CLU_066274_1_0_1"/>
<sequence length="211" mass="23190">MGDKSEQIDGDPYLGVAQQAPTAQESTKTKLQRPLSLYDVVAGKAGPNGFLTEEEAQSQNILSLAPEEVLLRKTTIPAEYILDSYDAVGKLPNGVRLPDSEMLKAMHAYASDFYNNATPDEGAYDFRSLDETALIAMGILLEEAVRGALGENGDMVFVEPEGLDQGPGESKMTRYQVQGKVKPKTRLEDASDQESVQDDDEELPAKRRRHR</sequence>
<evidence type="ECO:0000313" key="3">
    <source>
        <dbReference type="Proteomes" id="UP000019484"/>
    </source>
</evidence>
<comment type="caution">
    <text evidence="2">The sequence shown here is derived from an EMBL/GenBank/DDBJ whole genome shotgun (WGS) entry which is preliminary data.</text>
</comment>
<dbReference type="EMBL" id="AMWN01000001">
    <property type="protein sequence ID" value="EXJ96436.1"/>
    <property type="molecule type" value="Genomic_DNA"/>
</dbReference>
<feature type="compositionally biased region" description="Acidic residues" evidence="1">
    <location>
        <begin position="190"/>
        <end position="202"/>
    </location>
</feature>
<dbReference type="PANTHER" id="PTHR28054:SF1">
    <property type="entry name" value="RNA POLYMERASE I-SPECIFIC TRANSCRIPTION INITIATION FACTOR RRN10"/>
    <property type="match status" value="1"/>
</dbReference>
<feature type="region of interest" description="Disordered" evidence="1">
    <location>
        <begin position="159"/>
        <end position="211"/>
    </location>
</feature>
<dbReference type="eggNOG" id="ENOG502S1BQ">
    <property type="taxonomic scope" value="Eukaryota"/>
</dbReference>
<gene>
    <name evidence="2" type="ORF">A1O1_01562</name>
</gene>
<dbReference type="InterPro" id="IPR022793">
    <property type="entry name" value="Rrn10"/>
</dbReference>
<reference evidence="2 3" key="1">
    <citation type="submission" date="2013-03" db="EMBL/GenBank/DDBJ databases">
        <title>The Genome Sequence of Capronia coronata CBS 617.96.</title>
        <authorList>
            <consortium name="The Broad Institute Genomics Platform"/>
            <person name="Cuomo C."/>
            <person name="de Hoog S."/>
            <person name="Gorbushina A."/>
            <person name="Walker B."/>
            <person name="Young S.K."/>
            <person name="Zeng Q."/>
            <person name="Gargeya S."/>
            <person name="Fitzgerald M."/>
            <person name="Haas B."/>
            <person name="Abouelleil A."/>
            <person name="Allen A.W."/>
            <person name="Alvarado L."/>
            <person name="Arachchi H.M."/>
            <person name="Berlin A.M."/>
            <person name="Chapman S.B."/>
            <person name="Gainer-Dewar J."/>
            <person name="Goldberg J."/>
            <person name="Griggs A."/>
            <person name="Gujja S."/>
            <person name="Hansen M."/>
            <person name="Howarth C."/>
            <person name="Imamovic A."/>
            <person name="Ireland A."/>
            <person name="Larimer J."/>
            <person name="McCowan C."/>
            <person name="Murphy C."/>
            <person name="Pearson M."/>
            <person name="Poon T.W."/>
            <person name="Priest M."/>
            <person name="Roberts A."/>
            <person name="Saif S."/>
            <person name="Shea T."/>
            <person name="Sisk P."/>
            <person name="Sykes S."/>
            <person name="Wortman J."/>
            <person name="Nusbaum C."/>
            <person name="Birren B."/>
        </authorList>
    </citation>
    <scope>NUCLEOTIDE SEQUENCE [LARGE SCALE GENOMIC DNA]</scope>
    <source>
        <strain evidence="2 3">CBS 617.96</strain>
    </source>
</reference>
<dbReference type="GeneID" id="19156464"/>
<keyword evidence="3" id="KW-1185">Reference proteome</keyword>
<dbReference type="AlphaFoldDB" id="W9Z4C6"/>
<evidence type="ECO:0000256" key="1">
    <source>
        <dbReference type="SAM" id="MobiDB-lite"/>
    </source>
</evidence>